<proteinExistence type="predicted"/>
<dbReference type="Proteomes" id="UP000248987">
    <property type="component" value="Unassembled WGS sequence"/>
</dbReference>
<dbReference type="PROSITE" id="PS50005">
    <property type="entry name" value="TPR"/>
    <property type="match status" value="4"/>
</dbReference>
<dbReference type="SMART" id="SM00028">
    <property type="entry name" value="TPR"/>
    <property type="match status" value="10"/>
</dbReference>
<feature type="repeat" description="TPR" evidence="1">
    <location>
        <begin position="539"/>
        <end position="572"/>
    </location>
</feature>
<protein>
    <submittedName>
        <fullName evidence="3">TolA-binding protein</fullName>
    </submittedName>
</protein>
<keyword evidence="1" id="KW-0802">TPR repeat</keyword>
<dbReference type="GO" id="GO:0006383">
    <property type="term" value="P:transcription by RNA polymerase III"/>
    <property type="evidence" value="ECO:0007669"/>
    <property type="project" value="InterPro"/>
</dbReference>
<dbReference type="AlphaFoldDB" id="A0A1A7R6B9"/>
<evidence type="ECO:0000256" key="1">
    <source>
        <dbReference type="PROSITE-ProRule" id="PRU00339"/>
    </source>
</evidence>
<dbReference type="EMBL" id="QLLQ01000001">
    <property type="protein sequence ID" value="RAJ28011.1"/>
    <property type="molecule type" value="Genomic_DNA"/>
</dbReference>
<feature type="repeat" description="TPR" evidence="1">
    <location>
        <begin position="279"/>
        <end position="312"/>
    </location>
</feature>
<dbReference type="STRING" id="49280.A9996_01270"/>
<keyword evidence="4" id="KW-1185">Reference proteome</keyword>
<evidence type="ECO:0000313" key="4">
    <source>
        <dbReference type="Proteomes" id="UP000248987"/>
    </source>
</evidence>
<dbReference type="InterPro" id="IPR011990">
    <property type="entry name" value="TPR-like_helical_dom_sf"/>
</dbReference>
<organism evidence="3 4">
    <name type="scientific">Gelidibacter algens</name>
    <dbReference type="NCBI Taxonomy" id="49280"/>
    <lineage>
        <taxon>Bacteria</taxon>
        <taxon>Pseudomonadati</taxon>
        <taxon>Bacteroidota</taxon>
        <taxon>Flavobacteriia</taxon>
        <taxon>Flavobacteriales</taxon>
        <taxon>Flavobacteriaceae</taxon>
        <taxon>Gelidibacter</taxon>
    </lineage>
</organism>
<comment type="caution">
    <text evidence="3">The sequence shown here is derived from an EMBL/GenBank/DDBJ whole genome shotgun (WGS) entry which is preliminary data.</text>
</comment>
<dbReference type="InterPro" id="IPR039340">
    <property type="entry name" value="Tfc4/TFIIIC-102/Sfc4"/>
</dbReference>
<keyword evidence="2" id="KW-0732">Signal</keyword>
<dbReference type="OrthoDB" id="9814448at2"/>
<feature type="signal peptide" evidence="2">
    <location>
        <begin position="1"/>
        <end position="21"/>
    </location>
</feature>
<dbReference type="PANTHER" id="PTHR23082">
    <property type="entry name" value="TRANSCRIPTION INITIATION FACTOR IIIC TFIIIC , POLYPEPTIDE 3-RELATED"/>
    <property type="match status" value="1"/>
</dbReference>
<dbReference type="GO" id="GO:0000127">
    <property type="term" value="C:transcription factor TFIIIC complex"/>
    <property type="evidence" value="ECO:0007669"/>
    <property type="project" value="TreeGrafter"/>
</dbReference>
<evidence type="ECO:0000313" key="3">
    <source>
        <dbReference type="EMBL" id="RAJ28011.1"/>
    </source>
</evidence>
<dbReference type="SUPFAM" id="SSF48452">
    <property type="entry name" value="TPR-like"/>
    <property type="match status" value="5"/>
</dbReference>
<dbReference type="PANTHER" id="PTHR23082:SF0">
    <property type="entry name" value="GENERAL TRANSCRIPTION FACTOR 3C POLYPEPTIDE 3"/>
    <property type="match status" value="1"/>
</dbReference>
<evidence type="ECO:0000256" key="2">
    <source>
        <dbReference type="SAM" id="SignalP"/>
    </source>
</evidence>
<sequence>MAHKKFSLLVGFLLLIGQTYAQQSATYTNDLVDYQKALTLYNNKQYQAAQSMFDKVKDATDNEQLEADCTYYYANCAVRLNQLNADTLIEDFVEKYPTSTKRNTAFMDVADYYFDSGKYAYARKWYEKVDEGNIGREERDRFSFNYGYSLYTTKDEVEAQKYFNRVLNSKEYGSQAKYYIGFMAYEGDDYNKANEYFEQVSDNEKYQEKLSYYQADLNFKLGNFEKAITLAEAQMKKSNPSEKSELSKIIGESYFNLKKYKEAIPYLTAYQGKKGKWSNTDYYQLGYAYYKQNDFEKAISEFNKIIGGTNSVAQNAYYHLGESYVNLGKKQEALNAFRNASQMDFDLKIQEDAWLNYAKLSYEIGNPYQSVPQVLTSYLETYPQNSNKAEIETLLIDSYITSKNYKEALRLLEGKSSFENKVAYQKVTFYRGIEIYNEGDYKEAKALFEKSIKEPRDAKFTARATFWKAETDYNIGNYDEALIGFKQFKQQSEAAGAPEMTNIDYNLGYTYFKQKNYSKSTEHFKSFVNERKDDKLRLNDAYLRLGDGHFVSSDYQDAISAYDKAIALKQIEPDYADFQKAMSYGYIGQGSTKIQELNSFINTYSKSSLRDDAMYELANSYVKANQNEKAITTYDRLNAEYKNSVFNSKSVLRQGLIYYNASQNDQALTKFKSVARNYPSSEEAVQAVATARLIYIDLGRVDEYAAWVKTLDYVEVTDADMDNTTYLAAEKQYLENKTDNAIKQFNTYLNQFPNGIHALKSHFYLAELYSKKSLPENAQPHYEFVVNKPKSEFTEQAIVKLSETYLNSSQWNKAIPLLKQLETEADYPQNIIYAQSNLMNAYYQQEKYKDAESYAEKVLSRSKLDNKVRSDAQIIIARSAIKTGNESKAKSAYATVEKIATGALAAEALYYNAYFKNKEGSYDASNTTAQRLAKDFSSYKYYSAKGLVLMAKNFYALKDAFQATYILESVISNFPEFKDVVQEAQTQLNIIKAEQAKTNSSITTEN</sequence>
<dbReference type="Pfam" id="PF13174">
    <property type="entry name" value="TPR_6"/>
    <property type="match status" value="2"/>
</dbReference>
<dbReference type="Pfam" id="PF13374">
    <property type="entry name" value="TPR_10"/>
    <property type="match status" value="1"/>
</dbReference>
<feature type="repeat" description="TPR" evidence="1">
    <location>
        <begin position="501"/>
        <end position="534"/>
    </location>
</feature>
<dbReference type="Pfam" id="PF12895">
    <property type="entry name" value="ANAPC3"/>
    <property type="match status" value="1"/>
</dbReference>
<feature type="chain" id="PRO_5030025652" evidence="2">
    <location>
        <begin position="22"/>
        <end position="1006"/>
    </location>
</feature>
<name>A0A1A7R6B9_9FLAO</name>
<dbReference type="InterPro" id="IPR019734">
    <property type="entry name" value="TPR_rpt"/>
</dbReference>
<dbReference type="Gene3D" id="1.25.40.10">
    <property type="entry name" value="Tetratricopeptide repeat domain"/>
    <property type="match status" value="8"/>
</dbReference>
<accession>A0A1A7R6B9</accession>
<gene>
    <name evidence="3" type="ORF">LX77_00586</name>
</gene>
<feature type="repeat" description="TPR" evidence="1">
    <location>
        <begin position="314"/>
        <end position="347"/>
    </location>
</feature>
<reference evidence="3 4" key="1">
    <citation type="submission" date="2018-06" db="EMBL/GenBank/DDBJ databases">
        <title>Genomic Encyclopedia of Archaeal and Bacterial Type Strains, Phase II (KMG-II): from individual species to whole genera.</title>
        <authorList>
            <person name="Goeker M."/>
        </authorList>
    </citation>
    <scope>NUCLEOTIDE SEQUENCE [LARGE SCALE GENOMIC DNA]</scope>
    <source>
        <strain evidence="3 4">DSM 12408</strain>
    </source>
</reference>
<dbReference type="RefSeq" id="WP_066430054.1">
    <property type="nucleotide sequence ID" value="NZ_LZRN01000002.1"/>
</dbReference>